<dbReference type="InterPro" id="IPR002508">
    <property type="entry name" value="MurNAc-LAA_cat"/>
</dbReference>
<dbReference type="InterPro" id="IPR001119">
    <property type="entry name" value="SLH_dom"/>
</dbReference>
<dbReference type="GO" id="GO:0030288">
    <property type="term" value="C:outer membrane-bounded periplasmic space"/>
    <property type="evidence" value="ECO:0007669"/>
    <property type="project" value="TreeGrafter"/>
</dbReference>
<dbReference type="KEGG" id="hli:HLI_11585"/>
<dbReference type="Gene3D" id="1.10.101.10">
    <property type="entry name" value="PGBD-like superfamily/PGBD"/>
    <property type="match status" value="1"/>
</dbReference>
<protein>
    <submittedName>
        <fullName evidence="4">N-acetylmuramoyl-L-alanine amidase</fullName>
    </submittedName>
</protein>
<dbReference type="InterPro" id="IPR050695">
    <property type="entry name" value="N-acetylmuramoyl_amidase_3"/>
</dbReference>
<evidence type="ECO:0000259" key="3">
    <source>
        <dbReference type="PROSITE" id="PS51272"/>
    </source>
</evidence>
<dbReference type="SMART" id="SM00646">
    <property type="entry name" value="Ami_3"/>
    <property type="match status" value="1"/>
</dbReference>
<dbReference type="SUPFAM" id="SSF53187">
    <property type="entry name" value="Zn-dependent exopeptidases"/>
    <property type="match status" value="1"/>
</dbReference>
<dbReference type="InterPro" id="IPR036366">
    <property type="entry name" value="PGBDSf"/>
</dbReference>
<dbReference type="PROSITE" id="PS51272">
    <property type="entry name" value="SLH"/>
    <property type="match status" value="1"/>
</dbReference>
<gene>
    <name evidence="4" type="ORF">HLI_11585</name>
</gene>
<dbReference type="GO" id="GO:0009253">
    <property type="term" value="P:peptidoglycan catabolic process"/>
    <property type="evidence" value="ECO:0007669"/>
    <property type="project" value="InterPro"/>
</dbReference>
<dbReference type="RefSeq" id="WP_128525067.1">
    <property type="nucleotide sequence ID" value="NZ_CP026118.1"/>
</dbReference>
<evidence type="ECO:0000313" key="4">
    <source>
        <dbReference type="EMBL" id="QAS52790.1"/>
    </source>
</evidence>
<dbReference type="SUPFAM" id="SSF47090">
    <property type="entry name" value="PGBD-like"/>
    <property type="match status" value="1"/>
</dbReference>
<proteinExistence type="predicted"/>
<dbReference type="OrthoDB" id="9763643at2"/>
<dbReference type="GO" id="GO:0008745">
    <property type="term" value="F:N-acetylmuramoyl-L-alanine amidase activity"/>
    <property type="evidence" value="ECO:0007669"/>
    <property type="project" value="InterPro"/>
</dbReference>
<evidence type="ECO:0000313" key="5">
    <source>
        <dbReference type="Proteomes" id="UP000287756"/>
    </source>
</evidence>
<dbReference type="PANTHER" id="PTHR30404">
    <property type="entry name" value="N-ACETYLMURAMOYL-L-ALANINE AMIDASE"/>
    <property type="match status" value="1"/>
</dbReference>
<dbReference type="EMBL" id="CP026118">
    <property type="protein sequence ID" value="QAS52790.1"/>
    <property type="molecule type" value="Genomic_DNA"/>
</dbReference>
<evidence type="ECO:0000256" key="2">
    <source>
        <dbReference type="ARBA" id="ARBA00022801"/>
    </source>
</evidence>
<keyword evidence="1" id="KW-0732">Signal</keyword>
<dbReference type="PANTHER" id="PTHR30404:SF0">
    <property type="entry name" value="N-ACETYLMURAMOYL-L-ALANINE AMIDASE AMIC"/>
    <property type="match status" value="1"/>
</dbReference>
<evidence type="ECO:0000256" key="1">
    <source>
        <dbReference type="ARBA" id="ARBA00022729"/>
    </source>
</evidence>
<dbReference type="Pfam" id="PF01471">
    <property type="entry name" value="PG_binding_1"/>
    <property type="match status" value="1"/>
</dbReference>
<dbReference type="Gene3D" id="3.40.630.40">
    <property type="entry name" value="Zn-dependent exopeptidases"/>
    <property type="match status" value="1"/>
</dbReference>
<dbReference type="AlphaFoldDB" id="A0A410MDK6"/>
<accession>A0A410MDK6</accession>
<dbReference type="CDD" id="cd02696">
    <property type="entry name" value="MurNAc-LAA"/>
    <property type="match status" value="1"/>
</dbReference>
<reference evidence="4 5" key="1">
    <citation type="submission" date="2018-01" db="EMBL/GenBank/DDBJ databases">
        <title>The whole genome sequencing and assembly of Halobacillus litoralis ERB031 strain.</title>
        <authorList>
            <person name="Lee S.-J."/>
            <person name="Park M.-K."/>
            <person name="Kim J.-Y."/>
            <person name="Lee Y.-J."/>
            <person name="Yi H."/>
            <person name="Bahn Y.-S."/>
            <person name="Kim J.F."/>
            <person name="Lee D.-W."/>
        </authorList>
    </citation>
    <scope>NUCLEOTIDE SEQUENCE [LARGE SCALE GENOMIC DNA]</scope>
    <source>
        <strain evidence="4 5">ERB 031</strain>
    </source>
</reference>
<sequence>MAKLLKPEGKWNGKTVALDDGHGMGTPGKRTPYITELGRYIRENEFNRKVVAFLTEMLLAHGFRVLLIAPTDADTSLRNRTNAANRHNVDIYVSIHFNAMSFEFDYSTADGISTHVYLGNMKYKSGDLARSLAKYLKQGTKQDWRGFKENNFHVLRETNIPAVLTENGFMDDPREALLMIKESYQIETATEHARGICDYFNVAWKGANVTEKNWLERGDTGAKVLETQRDLKELGHYKGELDGSYGPATEDAVKSFQKEQGIKEDGIFGPNTQKHINAAMDKYTAAQEGEKQMEKNLKETGFKDVEKGSMLQKEITKAKKARITVGVGNDLFKPDQKVTRAEAVAFAVRAYDKAFKDAKVYLDKNK</sequence>
<dbReference type="Pfam" id="PF01520">
    <property type="entry name" value="Amidase_3"/>
    <property type="match status" value="1"/>
</dbReference>
<name>A0A410MDK6_9BACI</name>
<keyword evidence="2" id="KW-0378">Hydrolase</keyword>
<organism evidence="4 5">
    <name type="scientific">Halobacillus litoralis</name>
    <dbReference type="NCBI Taxonomy" id="45668"/>
    <lineage>
        <taxon>Bacteria</taxon>
        <taxon>Bacillati</taxon>
        <taxon>Bacillota</taxon>
        <taxon>Bacilli</taxon>
        <taxon>Bacillales</taxon>
        <taxon>Bacillaceae</taxon>
        <taxon>Halobacillus</taxon>
    </lineage>
</organism>
<dbReference type="InterPro" id="IPR002477">
    <property type="entry name" value="Peptidoglycan-bd-like"/>
</dbReference>
<dbReference type="Proteomes" id="UP000287756">
    <property type="component" value="Chromosome"/>
</dbReference>
<feature type="domain" description="SLH" evidence="3">
    <location>
        <begin position="298"/>
        <end position="361"/>
    </location>
</feature>
<dbReference type="Pfam" id="PF00395">
    <property type="entry name" value="SLH"/>
    <property type="match status" value="1"/>
</dbReference>
<dbReference type="InterPro" id="IPR036365">
    <property type="entry name" value="PGBD-like_sf"/>
</dbReference>